<protein>
    <submittedName>
        <fullName evidence="8">Choline-sulfatase</fullName>
        <ecNumber evidence="8">3.1.6.6</ecNumber>
    </submittedName>
</protein>
<evidence type="ECO:0000256" key="5">
    <source>
        <dbReference type="ARBA" id="ARBA00022801"/>
    </source>
</evidence>
<dbReference type="SUPFAM" id="SSF53649">
    <property type="entry name" value="Alkaline phosphatase-like"/>
    <property type="match status" value="1"/>
</dbReference>
<name>A0A5B9QQF6_9BACT</name>
<dbReference type="KEGG" id="bgok:Pr1d_36750"/>
<dbReference type="GO" id="GO:0004423">
    <property type="term" value="F:iduronate-2-sulfatase activity"/>
    <property type="evidence" value="ECO:0007669"/>
    <property type="project" value="InterPro"/>
</dbReference>
<accession>A0A5B9QQF6</accession>
<dbReference type="InterPro" id="IPR017850">
    <property type="entry name" value="Alkaline_phosphatase_core_sf"/>
</dbReference>
<keyword evidence="3" id="KW-0479">Metal-binding</keyword>
<dbReference type="InterPro" id="IPR000917">
    <property type="entry name" value="Sulfatase_N"/>
</dbReference>
<dbReference type="Gene3D" id="3.40.720.10">
    <property type="entry name" value="Alkaline Phosphatase, subunit A"/>
    <property type="match status" value="1"/>
</dbReference>
<evidence type="ECO:0000256" key="4">
    <source>
        <dbReference type="ARBA" id="ARBA00022729"/>
    </source>
</evidence>
<proteinExistence type="inferred from homology"/>
<dbReference type="CDD" id="cd16030">
    <property type="entry name" value="iduronate-2-sulfatase"/>
    <property type="match status" value="1"/>
</dbReference>
<reference evidence="8 9" key="1">
    <citation type="submission" date="2019-08" db="EMBL/GenBank/DDBJ databases">
        <title>Deep-cultivation of Planctomycetes and their phenomic and genomic characterization uncovers novel biology.</title>
        <authorList>
            <person name="Wiegand S."/>
            <person name="Jogler M."/>
            <person name="Boedeker C."/>
            <person name="Pinto D."/>
            <person name="Vollmers J."/>
            <person name="Rivas-Marin E."/>
            <person name="Kohn T."/>
            <person name="Peeters S.H."/>
            <person name="Heuer A."/>
            <person name="Rast P."/>
            <person name="Oberbeckmann S."/>
            <person name="Bunk B."/>
            <person name="Jeske O."/>
            <person name="Meyerdierks A."/>
            <person name="Storesund J.E."/>
            <person name="Kallscheuer N."/>
            <person name="Luecker S."/>
            <person name="Lage O.M."/>
            <person name="Pohl T."/>
            <person name="Merkel B.J."/>
            <person name="Hornburger P."/>
            <person name="Mueller R.-W."/>
            <person name="Bruemmer F."/>
            <person name="Labrenz M."/>
            <person name="Spormann A.M."/>
            <person name="Op den Camp H."/>
            <person name="Overmann J."/>
            <person name="Amann R."/>
            <person name="Jetten M.S.M."/>
            <person name="Mascher T."/>
            <person name="Medema M.H."/>
            <person name="Devos D.P."/>
            <person name="Kaster A.-K."/>
            <person name="Ovreas L."/>
            <person name="Rohde M."/>
            <person name="Galperin M.Y."/>
            <person name="Jogler C."/>
        </authorList>
    </citation>
    <scope>NUCLEOTIDE SEQUENCE [LARGE SCALE GENOMIC DNA]</scope>
    <source>
        <strain evidence="8 9">Pr1d</strain>
    </source>
</reference>
<dbReference type="InterPro" id="IPR035874">
    <property type="entry name" value="IDS"/>
</dbReference>
<dbReference type="EC" id="3.1.6.6" evidence="8"/>
<sequence>MKKDHGMKNWMDRKYIVALMSYLGVMICQVSVEAKPLNVLFIVIDDLRPELGCYGNDSMVTPNIDRLATKGVKFNHAYCQYPVCNPSRSSFLTGKRPDELGIVSNRVSLRKEWPNIITLPQLFRKNGYFTAGLGKLFHQGLDDNGSQTLFRGAASFDFSYKALGNSPKIGKKGEGRKAGDGSIPWCKWLAAEGGDEAQPDGMLAAEAVRVLEEHHDQPFFIGVGFHKPHDPFIAPKEYFDLYPLDKVKLAQDPEDRIPLLKHALPKSYDFSKFTDQDCREIKRAYQACTSFSDAQVGKLFEAMDRLELWDSTIVLLLGDHGYHLGEHGWWNKVTVFELGARGPMVMWVPCAEKMGQETDSVVEFLDIYPTFVDYCGLKAPHKLSGKSLRPVLENPSSTWDKAAYTQVVRGGVGMGYSVRVGPWRFTQWGNDGEGGIELYDHSKDQLEYYNLADQPEYSKLRKRLATLLKKGFPVLN</sequence>
<comment type="cofactor">
    <cofactor evidence="1">
        <name>Ca(2+)</name>
        <dbReference type="ChEBI" id="CHEBI:29108"/>
    </cofactor>
</comment>
<dbReference type="PANTHER" id="PTHR45953">
    <property type="entry name" value="IDURONATE 2-SULFATASE"/>
    <property type="match status" value="1"/>
</dbReference>
<keyword evidence="9" id="KW-1185">Reference proteome</keyword>
<dbReference type="OrthoDB" id="9782218at2"/>
<evidence type="ECO:0000259" key="7">
    <source>
        <dbReference type="Pfam" id="PF00884"/>
    </source>
</evidence>
<dbReference type="GO" id="GO:0046872">
    <property type="term" value="F:metal ion binding"/>
    <property type="evidence" value="ECO:0007669"/>
    <property type="project" value="UniProtKB-KW"/>
</dbReference>
<keyword evidence="5 8" id="KW-0378">Hydrolase</keyword>
<feature type="domain" description="Sulfatase N-terminal" evidence="7">
    <location>
        <begin position="38"/>
        <end position="376"/>
    </location>
</feature>
<dbReference type="GO" id="GO:0005737">
    <property type="term" value="C:cytoplasm"/>
    <property type="evidence" value="ECO:0007669"/>
    <property type="project" value="TreeGrafter"/>
</dbReference>
<evidence type="ECO:0000256" key="6">
    <source>
        <dbReference type="ARBA" id="ARBA00022837"/>
    </source>
</evidence>
<organism evidence="8 9">
    <name type="scientific">Bythopirellula goksoeyrii</name>
    <dbReference type="NCBI Taxonomy" id="1400387"/>
    <lineage>
        <taxon>Bacteria</taxon>
        <taxon>Pseudomonadati</taxon>
        <taxon>Planctomycetota</taxon>
        <taxon>Planctomycetia</taxon>
        <taxon>Pirellulales</taxon>
        <taxon>Lacipirellulaceae</taxon>
        <taxon>Bythopirellula</taxon>
    </lineage>
</organism>
<evidence type="ECO:0000256" key="3">
    <source>
        <dbReference type="ARBA" id="ARBA00022723"/>
    </source>
</evidence>
<evidence type="ECO:0000313" key="9">
    <source>
        <dbReference type="Proteomes" id="UP000323917"/>
    </source>
</evidence>
<evidence type="ECO:0000256" key="1">
    <source>
        <dbReference type="ARBA" id="ARBA00001913"/>
    </source>
</evidence>
<dbReference type="Proteomes" id="UP000323917">
    <property type="component" value="Chromosome"/>
</dbReference>
<dbReference type="GO" id="GO:0047753">
    <property type="term" value="F:choline-sulfatase activity"/>
    <property type="evidence" value="ECO:0007669"/>
    <property type="project" value="UniProtKB-EC"/>
</dbReference>
<dbReference type="Pfam" id="PF00884">
    <property type="entry name" value="Sulfatase"/>
    <property type="match status" value="1"/>
</dbReference>
<dbReference type="AlphaFoldDB" id="A0A5B9QQF6"/>
<keyword evidence="6" id="KW-0106">Calcium</keyword>
<comment type="similarity">
    <text evidence="2">Belongs to the sulfatase family.</text>
</comment>
<evidence type="ECO:0000313" key="8">
    <source>
        <dbReference type="EMBL" id="QEG36361.1"/>
    </source>
</evidence>
<gene>
    <name evidence="8" type="primary">betC_2</name>
    <name evidence="8" type="ORF">Pr1d_36750</name>
</gene>
<dbReference type="PANTHER" id="PTHR45953:SF1">
    <property type="entry name" value="IDURONATE 2-SULFATASE"/>
    <property type="match status" value="1"/>
</dbReference>
<keyword evidence="4" id="KW-0732">Signal</keyword>
<dbReference type="EMBL" id="CP042913">
    <property type="protein sequence ID" value="QEG36361.1"/>
    <property type="molecule type" value="Genomic_DNA"/>
</dbReference>
<evidence type="ECO:0000256" key="2">
    <source>
        <dbReference type="ARBA" id="ARBA00008779"/>
    </source>
</evidence>